<feature type="binding site" evidence="9">
    <location>
        <position position="204"/>
    </location>
    <ligand>
        <name>pyridoxal 5'-phosphate</name>
        <dbReference type="ChEBI" id="CHEBI:597326"/>
    </ligand>
</feature>
<keyword evidence="5 9" id="KW-0808">Transferase</keyword>
<evidence type="ECO:0000256" key="2">
    <source>
        <dbReference type="ARBA" id="ARBA00004746"/>
    </source>
</evidence>
<evidence type="ECO:0000256" key="4">
    <source>
        <dbReference type="ARBA" id="ARBA00011738"/>
    </source>
</evidence>
<comment type="similarity">
    <text evidence="3 9">Belongs to the class-II pyridoxal-phosphate-dependent aminotransferase family. BioF subfamily.</text>
</comment>
<accession>A0A9D2RJ88</accession>
<keyword evidence="6 9" id="KW-0093">Biotin biosynthesis</keyword>
<dbReference type="EMBL" id="DWUQ01000154">
    <property type="protein sequence ID" value="HJD44860.1"/>
    <property type="molecule type" value="Genomic_DNA"/>
</dbReference>
<comment type="catalytic activity">
    <reaction evidence="8 9">
        <text>6-carboxyhexanoyl-[ACP] + L-alanine + H(+) = (8S)-8-amino-7-oxononanoate + holo-[ACP] + CO2</text>
        <dbReference type="Rhea" id="RHEA:42288"/>
        <dbReference type="Rhea" id="RHEA-COMP:9685"/>
        <dbReference type="Rhea" id="RHEA-COMP:9955"/>
        <dbReference type="ChEBI" id="CHEBI:15378"/>
        <dbReference type="ChEBI" id="CHEBI:16526"/>
        <dbReference type="ChEBI" id="CHEBI:57972"/>
        <dbReference type="ChEBI" id="CHEBI:64479"/>
        <dbReference type="ChEBI" id="CHEBI:78846"/>
        <dbReference type="ChEBI" id="CHEBI:149468"/>
        <dbReference type="EC" id="2.3.1.47"/>
    </reaction>
</comment>
<feature type="binding site" evidence="9">
    <location>
        <begin position="106"/>
        <end position="107"/>
    </location>
    <ligand>
        <name>pyridoxal 5'-phosphate</name>
        <dbReference type="ChEBI" id="CHEBI:597326"/>
    </ligand>
</feature>
<keyword evidence="12" id="KW-0012">Acyltransferase</keyword>
<reference evidence="12" key="1">
    <citation type="journal article" date="2021" name="PeerJ">
        <title>Extensive microbial diversity within the chicken gut microbiome revealed by metagenomics and culture.</title>
        <authorList>
            <person name="Gilroy R."/>
            <person name="Ravi A."/>
            <person name="Getino M."/>
            <person name="Pursley I."/>
            <person name="Horton D.L."/>
            <person name="Alikhan N.F."/>
            <person name="Baker D."/>
            <person name="Gharbi K."/>
            <person name="Hall N."/>
            <person name="Watson M."/>
            <person name="Adriaenssens E.M."/>
            <person name="Foster-Nyarko E."/>
            <person name="Jarju S."/>
            <person name="Secka A."/>
            <person name="Antonio M."/>
            <person name="Oren A."/>
            <person name="Chaudhuri R.R."/>
            <person name="La Ragione R."/>
            <person name="Hildebrand F."/>
            <person name="Pallen M.J."/>
        </authorList>
    </citation>
    <scope>NUCLEOTIDE SEQUENCE</scope>
    <source>
        <strain evidence="12">9264</strain>
    </source>
</reference>
<dbReference type="InterPro" id="IPR004839">
    <property type="entry name" value="Aminotransferase_I/II_large"/>
</dbReference>
<dbReference type="InterPro" id="IPR001917">
    <property type="entry name" value="Aminotrans_II_pyridoxalP_BS"/>
</dbReference>
<comment type="subunit">
    <text evidence="4 9">Homodimer.</text>
</comment>
<evidence type="ECO:0000259" key="11">
    <source>
        <dbReference type="Pfam" id="PF00155"/>
    </source>
</evidence>
<dbReference type="InterPro" id="IPR050087">
    <property type="entry name" value="AON_synthase_class-II"/>
</dbReference>
<proteinExistence type="inferred from homology"/>
<dbReference type="InterPro" id="IPR015424">
    <property type="entry name" value="PyrdxlP-dep_Trfase"/>
</dbReference>
<protein>
    <recommendedName>
        <fullName evidence="9">8-amino-7-oxononanoate synthase</fullName>
        <shortName evidence="9">AONS</shortName>
        <ecNumber evidence="9">2.3.1.47</ecNumber>
    </recommendedName>
    <alternativeName>
        <fullName evidence="9">7-keto-8-amino-pelargonic acid synthase</fullName>
        <shortName evidence="9">7-KAP synthase</shortName>
        <shortName evidence="9">KAPA synthase</shortName>
    </alternativeName>
    <alternativeName>
        <fullName evidence="9">8-amino-7-ketopelargonate synthase</fullName>
    </alternativeName>
</protein>
<dbReference type="PROSITE" id="PS00599">
    <property type="entry name" value="AA_TRANSFER_CLASS_2"/>
    <property type="match status" value="1"/>
</dbReference>
<dbReference type="PANTHER" id="PTHR13693">
    <property type="entry name" value="CLASS II AMINOTRANSFERASE/8-AMINO-7-OXONONANOATE SYNTHASE"/>
    <property type="match status" value="1"/>
</dbReference>
<dbReference type="CDD" id="cd06454">
    <property type="entry name" value="KBL_like"/>
    <property type="match status" value="1"/>
</dbReference>
<dbReference type="Gene3D" id="3.90.1150.10">
    <property type="entry name" value="Aspartate Aminotransferase, domain 1"/>
    <property type="match status" value="1"/>
</dbReference>
<dbReference type="Gene3D" id="3.40.640.10">
    <property type="entry name" value="Type I PLP-dependent aspartate aminotransferase-like (Major domain)"/>
    <property type="match status" value="1"/>
</dbReference>
<evidence type="ECO:0000256" key="5">
    <source>
        <dbReference type="ARBA" id="ARBA00022679"/>
    </source>
</evidence>
<feature type="binding site" evidence="9">
    <location>
        <position position="176"/>
    </location>
    <ligand>
        <name>pyridoxal 5'-phosphate</name>
        <dbReference type="ChEBI" id="CHEBI:597326"/>
    </ligand>
</feature>
<dbReference type="PANTHER" id="PTHR13693:SF100">
    <property type="entry name" value="8-AMINO-7-OXONONANOATE SYNTHASE"/>
    <property type="match status" value="1"/>
</dbReference>
<evidence type="ECO:0000313" key="13">
    <source>
        <dbReference type="Proteomes" id="UP000823889"/>
    </source>
</evidence>
<feature type="binding site" evidence="9">
    <location>
        <position position="350"/>
    </location>
    <ligand>
        <name>substrate</name>
    </ligand>
</feature>
<comment type="cofactor">
    <cofactor evidence="1 9 10">
        <name>pyridoxal 5'-phosphate</name>
        <dbReference type="ChEBI" id="CHEBI:597326"/>
    </cofactor>
</comment>
<dbReference type="Pfam" id="PF00155">
    <property type="entry name" value="Aminotran_1_2"/>
    <property type="match status" value="1"/>
</dbReference>
<feature type="binding site" evidence="9">
    <location>
        <position position="233"/>
    </location>
    <ligand>
        <name>pyridoxal 5'-phosphate</name>
        <dbReference type="ChEBI" id="CHEBI:597326"/>
    </ligand>
</feature>
<dbReference type="GO" id="GO:0009102">
    <property type="term" value="P:biotin biosynthetic process"/>
    <property type="evidence" value="ECO:0007669"/>
    <property type="project" value="UniProtKB-UniRule"/>
</dbReference>
<evidence type="ECO:0000256" key="8">
    <source>
        <dbReference type="ARBA" id="ARBA00047715"/>
    </source>
</evidence>
<dbReference type="Proteomes" id="UP000823889">
    <property type="component" value="Unassembled WGS sequence"/>
</dbReference>
<feature type="modified residue" description="N6-(pyridoxal phosphate)lysine" evidence="9 10">
    <location>
        <position position="236"/>
    </location>
</feature>
<name>A0A9D2RJ88_9BURK</name>
<keyword evidence="7 9" id="KW-0663">Pyridoxal phosphate</keyword>
<evidence type="ECO:0000256" key="7">
    <source>
        <dbReference type="ARBA" id="ARBA00022898"/>
    </source>
</evidence>
<dbReference type="GO" id="GO:0008710">
    <property type="term" value="F:8-amino-7-oxononanoate synthase activity"/>
    <property type="evidence" value="ECO:0007669"/>
    <property type="project" value="UniProtKB-UniRule"/>
</dbReference>
<evidence type="ECO:0000256" key="9">
    <source>
        <dbReference type="HAMAP-Rule" id="MF_01693"/>
    </source>
</evidence>
<organism evidence="12 13">
    <name type="scientific">Candidatus Paenalcaligenes intestinipullorum</name>
    <dbReference type="NCBI Taxonomy" id="2838718"/>
    <lineage>
        <taxon>Bacteria</taxon>
        <taxon>Pseudomonadati</taxon>
        <taxon>Pseudomonadota</taxon>
        <taxon>Betaproteobacteria</taxon>
        <taxon>Burkholderiales</taxon>
        <taxon>Alcaligenaceae</taxon>
        <taxon>Paenalcaligenes</taxon>
    </lineage>
</organism>
<evidence type="ECO:0000256" key="1">
    <source>
        <dbReference type="ARBA" id="ARBA00001933"/>
    </source>
</evidence>
<dbReference type="InterPro" id="IPR022834">
    <property type="entry name" value="AONS_Proteobacteria"/>
</dbReference>
<evidence type="ECO:0000313" key="12">
    <source>
        <dbReference type="EMBL" id="HJD44860.1"/>
    </source>
</evidence>
<feature type="binding site" evidence="9">
    <location>
        <position position="131"/>
    </location>
    <ligand>
        <name>substrate</name>
    </ligand>
</feature>
<dbReference type="InterPro" id="IPR015421">
    <property type="entry name" value="PyrdxlP-dep_Trfase_major"/>
</dbReference>
<evidence type="ECO:0000256" key="6">
    <source>
        <dbReference type="ARBA" id="ARBA00022756"/>
    </source>
</evidence>
<dbReference type="EC" id="2.3.1.47" evidence="9"/>
<comment type="pathway">
    <text evidence="2 9">Cofactor biosynthesis; biotin biosynthesis.</text>
</comment>
<dbReference type="InterPro" id="IPR015422">
    <property type="entry name" value="PyrdxlP-dep_Trfase_small"/>
</dbReference>
<feature type="binding site" evidence="9">
    <location>
        <position position="19"/>
    </location>
    <ligand>
        <name>substrate</name>
    </ligand>
</feature>
<feature type="domain" description="Aminotransferase class I/classII large" evidence="11">
    <location>
        <begin position="41"/>
        <end position="378"/>
    </location>
</feature>
<gene>
    <name evidence="9 12" type="primary">bioF</name>
    <name evidence="12" type="ORF">H9906_07530</name>
</gene>
<dbReference type="HAMAP" id="MF_01693">
    <property type="entry name" value="BioF_aminotrans_2"/>
    <property type="match status" value="1"/>
</dbReference>
<evidence type="ECO:0000256" key="10">
    <source>
        <dbReference type="PIRSR" id="PIRSR604723-51"/>
    </source>
</evidence>
<dbReference type="GO" id="GO:0030170">
    <property type="term" value="F:pyridoxal phosphate binding"/>
    <property type="evidence" value="ECO:0007669"/>
    <property type="project" value="UniProtKB-UniRule"/>
</dbReference>
<dbReference type="SUPFAM" id="SSF53383">
    <property type="entry name" value="PLP-dependent transferases"/>
    <property type="match status" value="1"/>
</dbReference>
<dbReference type="InterPro" id="IPR004723">
    <property type="entry name" value="AONS_Archaea/Proteobacteria"/>
</dbReference>
<sequence>MEAFLRHRLATHRQAGLMRPTRTLQRAQHAHTQLEQQGLRNFSSNDYLGLASHPKLIRCLQESSTQWGVGAGASHLVSGHFQPHHELEQAIAAFTGRSRALLFSNGYMANLAVLSSLLGKGDTVLHDRLNHASLLDGGVLAGARFFRYRHLDLDHLQQRLQRATGHCVIASDGVFSMDGDVAPVLALSALARHANAYLMIDDAHGFGVLGARGAGLLEHVGATQEHVPILMGTFGKALGTAGAFVAGSDTLIEYLRQFARPYIYTTALPPALAAVTLESINLLEQESWRRRHLQHLIAYFQHEARRLALNVLPSQTAIQAVILGENTRTVQAAQQLLQKGFLVGAIRPPTVPKNSARLRITLSASHQLEDVQALLAALRQIA</sequence>
<dbReference type="AlphaFoldDB" id="A0A9D2RJ88"/>
<evidence type="ECO:0000256" key="3">
    <source>
        <dbReference type="ARBA" id="ARBA00010008"/>
    </source>
</evidence>
<comment type="caution">
    <text evidence="12">The sequence shown here is derived from an EMBL/GenBank/DDBJ whole genome shotgun (WGS) entry which is preliminary data.</text>
</comment>
<reference evidence="12" key="2">
    <citation type="submission" date="2021-04" db="EMBL/GenBank/DDBJ databases">
        <authorList>
            <person name="Gilroy R."/>
        </authorList>
    </citation>
    <scope>NUCLEOTIDE SEQUENCE</scope>
    <source>
        <strain evidence="12">9264</strain>
    </source>
</reference>
<comment type="function">
    <text evidence="9">Catalyzes the decarboxylative condensation of pimeloyl-[acyl-carrier protein] and L-alanine to produce 8-amino-7-oxononanoate (AON), [acyl-carrier protein], and carbon dioxide.</text>
</comment>
<dbReference type="NCBIfam" id="TIGR00858">
    <property type="entry name" value="bioF"/>
    <property type="match status" value="1"/>
</dbReference>